<gene>
    <name evidence="4" type="primary">LOC104590649</name>
</gene>
<keyword evidence="3" id="KW-1185">Reference proteome</keyword>
<dbReference type="OMA" id="CANCLQH"/>
<dbReference type="Proteomes" id="UP000189703">
    <property type="component" value="Unplaced"/>
</dbReference>
<dbReference type="KEGG" id="nnu:104590649"/>
<accession>A0A1U7Z3B5</accession>
<organism evidence="3 4">
    <name type="scientific">Nelumbo nucifera</name>
    <name type="common">Sacred lotus</name>
    <dbReference type="NCBI Taxonomy" id="4432"/>
    <lineage>
        <taxon>Eukaryota</taxon>
        <taxon>Viridiplantae</taxon>
        <taxon>Streptophyta</taxon>
        <taxon>Embryophyta</taxon>
        <taxon>Tracheophyta</taxon>
        <taxon>Spermatophyta</taxon>
        <taxon>Magnoliopsida</taxon>
        <taxon>Proteales</taxon>
        <taxon>Nelumbonaceae</taxon>
        <taxon>Nelumbo</taxon>
    </lineage>
</organism>
<dbReference type="Pfam" id="PF03732">
    <property type="entry name" value="Retrotrans_gag"/>
    <property type="match status" value="1"/>
</dbReference>
<dbReference type="PANTHER" id="PTHR33223">
    <property type="entry name" value="CCHC-TYPE DOMAIN-CONTAINING PROTEIN"/>
    <property type="match status" value="1"/>
</dbReference>
<dbReference type="GeneID" id="104590649"/>
<dbReference type="InterPro" id="IPR005162">
    <property type="entry name" value="Retrotrans_gag_dom"/>
</dbReference>
<evidence type="ECO:0000313" key="3">
    <source>
        <dbReference type="Proteomes" id="UP000189703"/>
    </source>
</evidence>
<evidence type="ECO:0000256" key="1">
    <source>
        <dbReference type="SAM" id="MobiDB-lite"/>
    </source>
</evidence>
<dbReference type="InParanoid" id="A0A1U7Z3B5"/>
<dbReference type="eggNOG" id="KOG0017">
    <property type="taxonomic scope" value="Eukaryota"/>
</dbReference>
<proteinExistence type="predicted"/>
<evidence type="ECO:0000259" key="2">
    <source>
        <dbReference type="Pfam" id="PF03732"/>
    </source>
</evidence>
<dbReference type="AlphaFoldDB" id="A0A1U7Z3B5"/>
<protein>
    <submittedName>
        <fullName evidence="4">Uncharacterized protein LOC104590649</fullName>
    </submittedName>
</protein>
<feature type="region of interest" description="Disordered" evidence="1">
    <location>
        <begin position="265"/>
        <end position="289"/>
    </location>
</feature>
<reference evidence="4" key="1">
    <citation type="submission" date="2025-08" db="UniProtKB">
        <authorList>
            <consortium name="RefSeq"/>
        </authorList>
    </citation>
    <scope>IDENTIFICATION</scope>
</reference>
<evidence type="ECO:0000313" key="4">
    <source>
        <dbReference type="RefSeq" id="XP_010247672.1"/>
    </source>
</evidence>
<dbReference type="RefSeq" id="XP_010247672.1">
    <property type="nucleotide sequence ID" value="XM_010249370.1"/>
</dbReference>
<name>A0A1U7Z3B5_NELNU</name>
<feature type="domain" description="Retrotransposon gag" evidence="2">
    <location>
        <begin position="1"/>
        <end position="65"/>
    </location>
</feature>
<dbReference type="OrthoDB" id="1000529at2759"/>
<dbReference type="PANTHER" id="PTHR33223:SF3">
    <property type="match status" value="1"/>
</dbReference>
<sequence length="289" mass="32994">MKKQFLEKFFPTSRVANIRKEICGIRQFCGETLFKYWERFKQLCANCLQHQIPDHFLIQYFYEGLLLMDRSMIDAASRGVLVNKTPTQARELISNMAANAQQFGNRQEPVPRRVNEVSTSSIDKRLDTLTSLMEKLVVGHVQQIKTYGICSTMGHPTDMCPTLQDEPYDQAIAVGGFPQRRYNPYSNMYNPRWRDHPNLSYGVKPFDFQPRQPAPQHAPQRPGMSLDEIVKALAANTQQFQPETRTSIQNLENQVSQLATAMSRLESQGSGKLPSQTIVNPKQNASETH</sequence>